<dbReference type="CDD" id="cd00093">
    <property type="entry name" value="HTH_XRE"/>
    <property type="match status" value="1"/>
</dbReference>
<dbReference type="EMBL" id="AMZO01000026">
    <property type="protein sequence ID" value="ELR64506.1"/>
    <property type="molecule type" value="Genomic_DNA"/>
</dbReference>
<comment type="caution">
    <text evidence="2">The sequence shown here is derived from an EMBL/GenBank/DDBJ whole genome shotgun (WGS) entry which is preliminary data.</text>
</comment>
<evidence type="ECO:0000259" key="1">
    <source>
        <dbReference type="PROSITE" id="PS50943"/>
    </source>
</evidence>
<keyword evidence="3" id="KW-1185">Reference proteome</keyword>
<dbReference type="PROSITE" id="PS50943">
    <property type="entry name" value="HTH_CROC1"/>
    <property type="match status" value="1"/>
</dbReference>
<dbReference type="PATRIC" id="fig|1056511.3.peg.3603"/>
<dbReference type="Gene3D" id="1.10.260.40">
    <property type="entry name" value="lambda repressor-like DNA-binding domains"/>
    <property type="match status" value="1"/>
</dbReference>
<dbReference type="InterPro" id="IPR001387">
    <property type="entry name" value="Cro/C1-type_HTH"/>
</dbReference>
<dbReference type="SUPFAM" id="SSF47413">
    <property type="entry name" value="lambda repressor-like DNA-binding domains"/>
    <property type="match status" value="1"/>
</dbReference>
<dbReference type="GO" id="GO:0003677">
    <property type="term" value="F:DNA binding"/>
    <property type="evidence" value="ECO:0007669"/>
    <property type="project" value="InterPro"/>
</dbReference>
<dbReference type="Proteomes" id="UP000011134">
    <property type="component" value="Unassembled WGS sequence"/>
</dbReference>
<dbReference type="SMART" id="SM00530">
    <property type="entry name" value="HTH_XRE"/>
    <property type="match status" value="1"/>
</dbReference>
<reference evidence="2 3" key="1">
    <citation type="submission" date="2012-12" db="EMBL/GenBank/DDBJ databases">
        <title>Genome Assembly of Photobacterium sp. AK15.</title>
        <authorList>
            <person name="Khatri I."/>
            <person name="Vaidya B."/>
            <person name="Srinivas T.N.R."/>
            <person name="Subramanian S."/>
            <person name="Pinnaka A."/>
        </authorList>
    </citation>
    <scope>NUCLEOTIDE SEQUENCE [LARGE SCALE GENOMIC DNA]</scope>
    <source>
        <strain evidence="2 3">AK15</strain>
    </source>
</reference>
<accession>L8J6U1</accession>
<gene>
    <name evidence="2" type="ORF">C942_02530</name>
</gene>
<proteinExistence type="predicted"/>
<evidence type="ECO:0000313" key="2">
    <source>
        <dbReference type="EMBL" id="ELR64506.1"/>
    </source>
</evidence>
<sequence length="101" mass="11488">MSFSKYIRLARLDSGFSQQKMAKALNLARQTYLDMENGKVCPRADRLMRIAEVTQKPITYFYGLGDGELVSDWKRLISSVPDGKKAAFFRIMESVSKELSS</sequence>
<feature type="domain" description="HTH cro/C1-type" evidence="1">
    <location>
        <begin position="7"/>
        <end position="61"/>
    </location>
</feature>
<protein>
    <recommendedName>
        <fullName evidence="1">HTH cro/C1-type domain-containing protein</fullName>
    </recommendedName>
</protein>
<dbReference type="AlphaFoldDB" id="L8J6U1"/>
<evidence type="ECO:0000313" key="3">
    <source>
        <dbReference type="Proteomes" id="UP000011134"/>
    </source>
</evidence>
<name>L8J6U1_9GAMM</name>
<organism evidence="2 3">
    <name type="scientific">Photobacterium marinum</name>
    <dbReference type="NCBI Taxonomy" id="1056511"/>
    <lineage>
        <taxon>Bacteria</taxon>
        <taxon>Pseudomonadati</taxon>
        <taxon>Pseudomonadota</taxon>
        <taxon>Gammaproteobacteria</taxon>
        <taxon>Vibrionales</taxon>
        <taxon>Vibrionaceae</taxon>
        <taxon>Photobacterium</taxon>
    </lineage>
</organism>
<dbReference type="Pfam" id="PF01381">
    <property type="entry name" value="HTH_3"/>
    <property type="match status" value="1"/>
</dbReference>
<dbReference type="InterPro" id="IPR010982">
    <property type="entry name" value="Lambda_DNA-bd_dom_sf"/>
</dbReference>